<name>B2IC14_BEII9</name>
<evidence type="ECO:0000256" key="2">
    <source>
        <dbReference type="SAM" id="Phobius"/>
    </source>
</evidence>
<gene>
    <name evidence="4" type="ordered locus">Bind_1638</name>
</gene>
<feature type="compositionally biased region" description="Basic and acidic residues" evidence="1">
    <location>
        <begin position="156"/>
        <end position="167"/>
    </location>
</feature>
<dbReference type="AlphaFoldDB" id="B2IC14"/>
<feature type="region of interest" description="Disordered" evidence="1">
    <location>
        <begin position="1"/>
        <end position="31"/>
    </location>
</feature>
<proteinExistence type="predicted"/>
<feature type="compositionally biased region" description="Low complexity" evidence="1">
    <location>
        <begin position="114"/>
        <end position="123"/>
    </location>
</feature>
<reference evidence="4 5" key="2">
    <citation type="journal article" date="2010" name="J. Bacteriol.">
        <title>Complete genome sequence of Beijerinckia indica subsp. indica.</title>
        <authorList>
            <person name="Tamas I."/>
            <person name="Dedysh S.N."/>
            <person name="Liesack W."/>
            <person name="Stott M.B."/>
            <person name="Alam M."/>
            <person name="Murrell J.C."/>
            <person name="Dunfield P.F."/>
        </authorList>
    </citation>
    <scope>NUCLEOTIDE SEQUENCE [LARGE SCALE GENOMIC DNA]</scope>
    <source>
        <strain evidence="5">ATCC 9039 / DSM 1715 / NCIMB 8712</strain>
    </source>
</reference>
<feature type="domain" description="Peptidoglycan binding-like" evidence="3">
    <location>
        <begin position="215"/>
        <end position="267"/>
    </location>
</feature>
<keyword evidence="5" id="KW-1185">Reference proteome</keyword>
<dbReference type="InterPro" id="IPR036366">
    <property type="entry name" value="PGBDSf"/>
</dbReference>
<evidence type="ECO:0000313" key="4">
    <source>
        <dbReference type="EMBL" id="ACB95269.1"/>
    </source>
</evidence>
<keyword evidence="2" id="KW-0812">Transmembrane</keyword>
<dbReference type="InterPro" id="IPR036365">
    <property type="entry name" value="PGBD-like_sf"/>
</dbReference>
<feature type="compositionally biased region" description="Basic and acidic residues" evidence="1">
    <location>
        <begin position="1"/>
        <end position="17"/>
    </location>
</feature>
<evidence type="ECO:0000313" key="5">
    <source>
        <dbReference type="Proteomes" id="UP000001695"/>
    </source>
</evidence>
<dbReference type="Gene3D" id="1.10.101.10">
    <property type="entry name" value="PGBD-like superfamily/PGBD"/>
    <property type="match status" value="1"/>
</dbReference>
<keyword evidence="2" id="KW-0472">Membrane</keyword>
<feature type="compositionally biased region" description="Basic and acidic residues" evidence="1">
    <location>
        <begin position="176"/>
        <end position="212"/>
    </location>
</feature>
<dbReference type="eggNOG" id="COG3409">
    <property type="taxonomic scope" value="Bacteria"/>
</dbReference>
<dbReference type="KEGG" id="bid:Bind_1638"/>
<feature type="compositionally biased region" description="Pro residues" evidence="1">
    <location>
        <begin position="95"/>
        <end position="104"/>
    </location>
</feature>
<sequence>MAEPKKKSPARKKDGARKSGGQAKKAKAPGRMKRYAGFAACALSVAAIGGILVNALILQKSRHPAPLFSQATPVKRAPVESPAPRAHSVAVPASEPTPPAPPPERAMLDKLAAKEASPSGSAAPPAPMASKPKDEIALLLMGKQPEAKKPAASQAVKHEVPASHESAHSVMAPKAEAAKPVHKAPEAARQEGVHQEIAHQEPVHKEQAKQDPSKSIYAAQRALVKLGFVLKPDGVANESTKQAIARYEQDHKLPVHGVVTPQLLHRLEVEAGIKAQ</sequence>
<dbReference type="Proteomes" id="UP000001695">
    <property type="component" value="Chromosome"/>
</dbReference>
<evidence type="ECO:0000259" key="3">
    <source>
        <dbReference type="Pfam" id="PF01471"/>
    </source>
</evidence>
<organism evidence="4 5">
    <name type="scientific">Beijerinckia indica subsp. indica (strain ATCC 9039 / DSM 1715 / NCIMB 8712)</name>
    <dbReference type="NCBI Taxonomy" id="395963"/>
    <lineage>
        <taxon>Bacteria</taxon>
        <taxon>Pseudomonadati</taxon>
        <taxon>Pseudomonadota</taxon>
        <taxon>Alphaproteobacteria</taxon>
        <taxon>Hyphomicrobiales</taxon>
        <taxon>Beijerinckiaceae</taxon>
        <taxon>Beijerinckia</taxon>
    </lineage>
</organism>
<feature type="region of interest" description="Disordered" evidence="1">
    <location>
        <begin position="68"/>
        <end position="214"/>
    </location>
</feature>
<keyword evidence="2" id="KW-1133">Transmembrane helix</keyword>
<dbReference type="InterPro" id="IPR002477">
    <property type="entry name" value="Peptidoglycan-bd-like"/>
</dbReference>
<dbReference type="Pfam" id="PF01471">
    <property type="entry name" value="PG_binding_1"/>
    <property type="match status" value="1"/>
</dbReference>
<dbReference type="SUPFAM" id="SSF47090">
    <property type="entry name" value="PGBD-like"/>
    <property type="match status" value="1"/>
</dbReference>
<protein>
    <submittedName>
        <fullName evidence="4">Peptidoglycan-binding domain 1 protein</fullName>
    </submittedName>
</protein>
<reference evidence="5" key="1">
    <citation type="submission" date="2008-03" db="EMBL/GenBank/DDBJ databases">
        <title>Complete sequence of chromosome of Beijerinckia indica subsp. indica ATCC 9039.</title>
        <authorList>
            <consortium name="US DOE Joint Genome Institute"/>
            <person name="Copeland A."/>
            <person name="Lucas S."/>
            <person name="Lapidus A."/>
            <person name="Glavina del Rio T."/>
            <person name="Dalin E."/>
            <person name="Tice H."/>
            <person name="Bruce D."/>
            <person name="Goodwin L."/>
            <person name="Pitluck S."/>
            <person name="LaButti K."/>
            <person name="Schmutz J."/>
            <person name="Larimer F."/>
            <person name="Land M."/>
            <person name="Hauser L."/>
            <person name="Kyrpides N."/>
            <person name="Mikhailova N."/>
            <person name="Dunfield P.F."/>
            <person name="Dedysh S.N."/>
            <person name="Liesack W."/>
            <person name="Saw J.H."/>
            <person name="Alam M."/>
            <person name="Chen Y."/>
            <person name="Murrell J.C."/>
            <person name="Richardson P."/>
        </authorList>
    </citation>
    <scope>NUCLEOTIDE SEQUENCE [LARGE SCALE GENOMIC DNA]</scope>
    <source>
        <strain evidence="5">ATCC 9039 / DSM 1715 / NCIMB 8712</strain>
    </source>
</reference>
<dbReference type="EMBL" id="CP001016">
    <property type="protein sequence ID" value="ACB95269.1"/>
    <property type="molecule type" value="Genomic_DNA"/>
</dbReference>
<dbReference type="HOGENOM" id="CLU_1007096_0_0_5"/>
<accession>B2IC14</accession>
<evidence type="ECO:0000256" key="1">
    <source>
        <dbReference type="SAM" id="MobiDB-lite"/>
    </source>
</evidence>
<feature type="transmembrane region" description="Helical" evidence="2">
    <location>
        <begin position="35"/>
        <end position="58"/>
    </location>
</feature>